<evidence type="ECO:0000256" key="6">
    <source>
        <dbReference type="SAM" id="SignalP"/>
    </source>
</evidence>
<dbReference type="Pfam" id="PF06004">
    <property type="entry name" value="DUF903"/>
    <property type="match status" value="1"/>
</dbReference>
<keyword evidence="1" id="KW-1003">Cell membrane</keyword>
<evidence type="ECO:0000256" key="4">
    <source>
        <dbReference type="ARBA" id="ARBA00023139"/>
    </source>
</evidence>
<dbReference type="PANTHER" id="PTHR37011:SF1">
    <property type="entry name" value="POT FAMILY PEPTIDE TRANSPORT PROTEIN"/>
    <property type="match status" value="1"/>
</dbReference>
<keyword evidence="2 6" id="KW-0732">Signal</keyword>
<proteinExistence type="predicted"/>
<gene>
    <name evidence="8" type="ORF">CUZ56_02840</name>
</gene>
<accession>A0A433S9Y8</accession>
<comment type="caution">
    <text evidence="8">The sequence shown here is derived from an EMBL/GenBank/DDBJ whole genome shotgun (WGS) entry which is preliminary data.</text>
</comment>
<dbReference type="EMBL" id="PQSP01000011">
    <property type="protein sequence ID" value="RUS65541.1"/>
    <property type="molecule type" value="Genomic_DNA"/>
</dbReference>
<keyword evidence="4" id="KW-0564">Palmitate</keyword>
<dbReference type="NCBIfam" id="NF033216">
    <property type="entry name" value="lipo_YgdI_YgdR"/>
    <property type="match status" value="1"/>
</dbReference>
<keyword evidence="3" id="KW-0472">Membrane</keyword>
<evidence type="ECO:0000256" key="3">
    <source>
        <dbReference type="ARBA" id="ARBA00023136"/>
    </source>
</evidence>
<name>A0A433S9Y8_9BURK</name>
<keyword evidence="5" id="KW-0449">Lipoprotein</keyword>
<organism evidence="8 9">
    <name type="scientific">Saezia sanguinis</name>
    <dbReference type="NCBI Taxonomy" id="1965230"/>
    <lineage>
        <taxon>Bacteria</taxon>
        <taxon>Pseudomonadati</taxon>
        <taxon>Pseudomonadota</taxon>
        <taxon>Betaproteobacteria</taxon>
        <taxon>Burkholderiales</taxon>
        <taxon>Saeziaceae</taxon>
        <taxon>Saezia</taxon>
    </lineage>
</organism>
<dbReference type="Proteomes" id="UP000286947">
    <property type="component" value="Unassembled WGS sequence"/>
</dbReference>
<dbReference type="InterPro" id="IPR047807">
    <property type="entry name" value="YgdI/YgdR-like_SH3-like"/>
</dbReference>
<evidence type="ECO:0000259" key="7">
    <source>
        <dbReference type="Pfam" id="PF06004"/>
    </source>
</evidence>
<feature type="domain" description="Lipoprotein YgdI/YgdR-like SH3-like" evidence="7">
    <location>
        <begin position="25"/>
        <end position="73"/>
    </location>
</feature>
<keyword evidence="9" id="KW-1185">Reference proteome</keyword>
<dbReference type="Gene3D" id="2.30.30.100">
    <property type="match status" value="1"/>
</dbReference>
<reference evidence="8 9" key="1">
    <citation type="submission" date="2018-01" db="EMBL/GenBank/DDBJ databases">
        <title>Saezia sanguinis gen. nov., sp. nov., in the order Burkholderiales isolated from human blood.</title>
        <authorList>
            <person name="Medina-Pascual M.J."/>
            <person name="Valdezate S."/>
            <person name="Monzon S."/>
            <person name="Cuesta I."/>
            <person name="Carrasco G."/>
            <person name="Villalon P."/>
            <person name="Saez-Nieto J.A."/>
        </authorList>
    </citation>
    <scope>NUCLEOTIDE SEQUENCE [LARGE SCALE GENOMIC DNA]</scope>
    <source>
        <strain evidence="8 9">CNM695-12</strain>
    </source>
</reference>
<dbReference type="InterPro" id="IPR010305">
    <property type="entry name" value="YgdI/YgdR-like"/>
</dbReference>
<dbReference type="RefSeq" id="WP_126981002.1">
    <property type="nucleotide sequence ID" value="NZ_PQSP01000011.1"/>
</dbReference>
<dbReference type="InterPro" id="IPR010920">
    <property type="entry name" value="LSM_dom_sf"/>
</dbReference>
<dbReference type="SUPFAM" id="SSF50182">
    <property type="entry name" value="Sm-like ribonucleoproteins"/>
    <property type="match status" value="1"/>
</dbReference>
<feature type="signal peptide" evidence="6">
    <location>
        <begin position="1"/>
        <end position="19"/>
    </location>
</feature>
<dbReference type="PROSITE" id="PS51257">
    <property type="entry name" value="PROKAR_LIPOPROTEIN"/>
    <property type="match status" value="1"/>
</dbReference>
<sequence length="76" mass="8220" precursor="true">MNFKTIAALFLAASLGILAGCSSTPSVITLKDGTQIYTVDKPAFNEDDGFYTFERIEGGGITTVNKDEVIKIESRE</sequence>
<protein>
    <recommendedName>
        <fullName evidence="7">Lipoprotein YgdI/YgdR-like SH3-like domain-containing protein</fullName>
    </recommendedName>
</protein>
<evidence type="ECO:0000256" key="1">
    <source>
        <dbReference type="ARBA" id="ARBA00022475"/>
    </source>
</evidence>
<evidence type="ECO:0000256" key="2">
    <source>
        <dbReference type="ARBA" id="ARBA00022729"/>
    </source>
</evidence>
<evidence type="ECO:0000313" key="9">
    <source>
        <dbReference type="Proteomes" id="UP000286947"/>
    </source>
</evidence>
<dbReference type="OrthoDB" id="195643at2"/>
<feature type="chain" id="PRO_5019193316" description="Lipoprotein YgdI/YgdR-like SH3-like domain-containing protein" evidence="6">
    <location>
        <begin position="20"/>
        <end position="76"/>
    </location>
</feature>
<evidence type="ECO:0000256" key="5">
    <source>
        <dbReference type="ARBA" id="ARBA00023288"/>
    </source>
</evidence>
<dbReference type="AlphaFoldDB" id="A0A433S9Y8"/>
<evidence type="ECO:0000313" key="8">
    <source>
        <dbReference type="EMBL" id="RUS65541.1"/>
    </source>
</evidence>
<dbReference type="PANTHER" id="PTHR37011">
    <property type="entry name" value="POT FAMILY PEPTIDE TRANSPORT PROTEIN-RELATED"/>
    <property type="match status" value="1"/>
</dbReference>